<feature type="non-terminal residue" evidence="2">
    <location>
        <position position="552"/>
    </location>
</feature>
<organism evidence="2 3">
    <name type="scientific">Funneliformis geosporum</name>
    <dbReference type="NCBI Taxonomy" id="1117311"/>
    <lineage>
        <taxon>Eukaryota</taxon>
        <taxon>Fungi</taxon>
        <taxon>Fungi incertae sedis</taxon>
        <taxon>Mucoromycota</taxon>
        <taxon>Glomeromycotina</taxon>
        <taxon>Glomeromycetes</taxon>
        <taxon>Glomerales</taxon>
        <taxon>Glomeraceae</taxon>
        <taxon>Funneliformis</taxon>
    </lineage>
</organism>
<protein>
    <submittedName>
        <fullName evidence="2">15509_t:CDS:1</fullName>
    </submittedName>
</protein>
<dbReference type="OrthoDB" id="2345088at2759"/>
<comment type="caution">
    <text evidence="2">The sequence shown here is derived from an EMBL/GenBank/DDBJ whole genome shotgun (WGS) entry which is preliminary data.</text>
</comment>
<sequence>KSPTTVKEIKNLNLQHPTYWSRSPNTWGSLSDWDIYFVDQIPGCSKEEAHRSLSIELNTLLSKLPKSSRRFTKANALKRALEWEVYYSLDFLGPIILCVGRAEERILDNKLEKRKKKSKVEEEVIPMILMIEMNEKRQRLTSQKSASFMNLITDFEYYRIDDKSNTQENLENSEKNEEDIQDNEQTPSVASSTAKTDVESNQKSLKDLLCSNLQCSENMKSICQHHDTLYPDENSIDLRPNSNYFKKLPFKLLELYLKDLDNKIENLIPPNIHKVLIEFFQQDLTGEEWHIKIDDLCCLDQSDWLMVSVIRILRRTLPPFIMAFSMGARNPLLNLATLEKPHLNSFVHPCLQASLWYISAICYEFGEIGSKNHIKRECADGVGYLKAADKFQLVYMEGSKPNANGDKEILDASKISYNLQNIFIKIVKDNIKCRRRFPKTLAVFGGQSFRLRIHLQFLNYCGKPCMFDLYYYNTLLTNDVLTLEGKFFLNEVDNANLPRDFTEMADFVFFYECMIKWALLAREVKEGFEESRSQQRPSRLSYINSLNVANTI</sequence>
<reference evidence="2" key="1">
    <citation type="submission" date="2022-08" db="EMBL/GenBank/DDBJ databases">
        <authorList>
            <person name="Kallberg Y."/>
            <person name="Tangrot J."/>
            <person name="Rosling A."/>
        </authorList>
    </citation>
    <scope>NUCLEOTIDE SEQUENCE</scope>
    <source>
        <strain evidence="2">Wild A</strain>
    </source>
</reference>
<dbReference type="AlphaFoldDB" id="A0A9W4T2S4"/>
<proteinExistence type="predicted"/>
<keyword evidence="3" id="KW-1185">Reference proteome</keyword>
<name>A0A9W4T2S4_9GLOM</name>
<gene>
    <name evidence="2" type="ORF">FWILDA_LOCUS14566</name>
</gene>
<evidence type="ECO:0000313" key="2">
    <source>
        <dbReference type="EMBL" id="CAI2190419.1"/>
    </source>
</evidence>
<feature type="region of interest" description="Disordered" evidence="1">
    <location>
        <begin position="166"/>
        <end position="199"/>
    </location>
</feature>
<evidence type="ECO:0000256" key="1">
    <source>
        <dbReference type="SAM" id="MobiDB-lite"/>
    </source>
</evidence>
<feature type="compositionally biased region" description="Polar residues" evidence="1">
    <location>
        <begin position="183"/>
        <end position="195"/>
    </location>
</feature>
<dbReference type="EMBL" id="CAMKVN010006543">
    <property type="protein sequence ID" value="CAI2190419.1"/>
    <property type="molecule type" value="Genomic_DNA"/>
</dbReference>
<dbReference type="Proteomes" id="UP001153678">
    <property type="component" value="Unassembled WGS sequence"/>
</dbReference>
<evidence type="ECO:0000313" key="3">
    <source>
        <dbReference type="Proteomes" id="UP001153678"/>
    </source>
</evidence>
<accession>A0A9W4T2S4</accession>